<evidence type="ECO:0000313" key="3">
    <source>
        <dbReference type="Proteomes" id="UP000326251"/>
    </source>
</evidence>
<proteinExistence type="predicted"/>
<comment type="caution">
    <text evidence="2">The sequence shown here is derived from an EMBL/GenBank/DDBJ whole genome shotgun (WGS) entry which is preliminary data.</text>
</comment>
<evidence type="ECO:0000313" key="2">
    <source>
        <dbReference type="EMBL" id="KAA8825131.1"/>
    </source>
</evidence>
<reference evidence="2 3" key="1">
    <citation type="journal article" date="2019" name="Syst. Appl. Microbiol.">
        <title>Characterization of Bifidobacterium species in feaces of the Egyptian fruit bat: Description of B. vespertilionis sp. nov. and B. rousetti sp. nov.</title>
        <authorList>
            <person name="Modesto M."/>
            <person name="Satti M."/>
            <person name="Watanabe K."/>
            <person name="Puglisi E."/>
            <person name="Morelli L."/>
            <person name="Huang C.-H."/>
            <person name="Liou J.-S."/>
            <person name="Miyashita M."/>
            <person name="Tamura T."/>
            <person name="Saito S."/>
            <person name="Mori K."/>
            <person name="Huang L."/>
            <person name="Sciavilla P."/>
            <person name="Sandri C."/>
            <person name="Spiezio C."/>
            <person name="Vitali F."/>
            <person name="Cavalieri D."/>
            <person name="Perpetuini G."/>
            <person name="Tofalo R."/>
            <person name="Bonetti A."/>
            <person name="Arita M."/>
            <person name="Mattarelli P."/>
        </authorList>
    </citation>
    <scope>NUCLEOTIDE SEQUENCE [LARGE SCALE GENOMIC DNA]</scope>
    <source>
        <strain evidence="2 3">RST19</strain>
    </source>
</reference>
<name>A0A5J5E7R5_9BIFI</name>
<evidence type="ECO:0000256" key="1">
    <source>
        <dbReference type="SAM" id="Phobius"/>
    </source>
</evidence>
<keyword evidence="1" id="KW-0812">Transmembrane</keyword>
<organism evidence="2 3">
    <name type="scientific">Bifidobacterium reuteri</name>
    <dbReference type="NCBI Taxonomy" id="983706"/>
    <lineage>
        <taxon>Bacteria</taxon>
        <taxon>Bacillati</taxon>
        <taxon>Actinomycetota</taxon>
        <taxon>Actinomycetes</taxon>
        <taxon>Bifidobacteriales</taxon>
        <taxon>Bifidobacteriaceae</taxon>
        <taxon>Bifidobacterium</taxon>
    </lineage>
</organism>
<dbReference type="AlphaFoldDB" id="A0A5J5E7R5"/>
<sequence length="90" mass="9767">MKLHRPFQNWSLENVVGLLYIGLCALAVTAIIGLTFAAVLSMGGPAPRQTVTHWVDRQGDVQRLCLAYKTGDHVDALSCDLIDPMTGDAE</sequence>
<dbReference type="RefSeq" id="WP_140558928.1">
    <property type="nucleotide sequence ID" value="NZ_RZUG01000011.1"/>
</dbReference>
<dbReference type="Proteomes" id="UP000326251">
    <property type="component" value="Unassembled WGS sequence"/>
</dbReference>
<dbReference type="EMBL" id="RZUG01000011">
    <property type="protein sequence ID" value="KAA8825131.1"/>
    <property type="molecule type" value="Genomic_DNA"/>
</dbReference>
<protein>
    <submittedName>
        <fullName evidence="2">Tight junction protein ZO-3</fullName>
    </submittedName>
</protein>
<gene>
    <name evidence="2" type="ORF">EMO92_06845</name>
</gene>
<accession>A0A5J5E7R5</accession>
<keyword evidence="1" id="KW-0472">Membrane</keyword>
<feature type="transmembrane region" description="Helical" evidence="1">
    <location>
        <begin position="20"/>
        <end position="40"/>
    </location>
</feature>
<keyword evidence="1" id="KW-1133">Transmembrane helix</keyword>